<keyword evidence="7 9" id="KW-0326">Glycosidase</keyword>
<feature type="domain" description="GH10" evidence="10">
    <location>
        <begin position="41"/>
        <end position="370"/>
    </location>
</feature>
<evidence type="ECO:0000256" key="3">
    <source>
        <dbReference type="ARBA" id="ARBA00022651"/>
    </source>
</evidence>
<dbReference type="Pfam" id="PF00331">
    <property type="entry name" value="Glyco_hydro_10"/>
    <property type="match status" value="1"/>
</dbReference>
<evidence type="ECO:0000256" key="9">
    <source>
        <dbReference type="RuleBase" id="RU361174"/>
    </source>
</evidence>
<dbReference type="AlphaFoldDB" id="A0A7V7TX26"/>
<evidence type="ECO:0000256" key="1">
    <source>
        <dbReference type="ARBA" id="ARBA00000681"/>
    </source>
</evidence>
<name>A0A7V7TX26_9HYPH</name>
<keyword evidence="4" id="KW-0732">Signal</keyword>
<organism evidence="11 12">
    <name type="scientific">Plantimonas leprariae</name>
    <dbReference type="NCBI Taxonomy" id="2615207"/>
    <lineage>
        <taxon>Bacteria</taxon>
        <taxon>Pseudomonadati</taxon>
        <taxon>Pseudomonadota</taxon>
        <taxon>Alphaproteobacteria</taxon>
        <taxon>Hyphomicrobiales</taxon>
        <taxon>Aurantimonadaceae</taxon>
        <taxon>Plantimonas</taxon>
    </lineage>
</organism>
<dbReference type="InterPro" id="IPR001000">
    <property type="entry name" value="GH10_dom"/>
</dbReference>
<evidence type="ECO:0000256" key="2">
    <source>
        <dbReference type="ARBA" id="ARBA00007495"/>
    </source>
</evidence>
<evidence type="ECO:0000256" key="6">
    <source>
        <dbReference type="ARBA" id="ARBA00023277"/>
    </source>
</evidence>
<keyword evidence="5 9" id="KW-0378">Hydrolase</keyword>
<accession>A0A7V7TX26</accession>
<dbReference type="SUPFAM" id="SSF51445">
    <property type="entry name" value="(Trans)glycosidases"/>
    <property type="match status" value="1"/>
</dbReference>
<keyword evidence="8 9" id="KW-0624">Polysaccharide degradation</keyword>
<dbReference type="Proteomes" id="UP000432089">
    <property type="component" value="Unassembled WGS sequence"/>
</dbReference>
<dbReference type="RefSeq" id="WP_150969367.1">
    <property type="nucleotide sequence ID" value="NZ_VZDO01000005.1"/>
</dbReference>
<evidence type="ECO:0000313" key="11">
    <source>
        <dbReference type="EMBL" id="KAB0680294.1"/>
    </source>
</evidence>
<dbReference type="Gene3D" id="3.20.20.80">
    <property type="entry name" value="Glycosidases"/>
    <property type="match status" value="1"/>
</dbReference>
<gene>
    <name evidence="11" type="ORF">F6X38_08940</name>
</gene>
<dbReference type="PANTHER" id="PTHR31490">
    <property type="entry name" value="GLYCOSYL HYDROLASE"/>
    <property type="match status" value="1"/>
</dbReference>
<dbReference type="GO" id="GO:0031176">
    <property type="term" value="F:endo-1,4-beta-xylanase activity"/>
    <property type="evidence" value="ECO:0007669"/>
    <property type="project" value="UniProtKB-EC"/>
</dbReference>
<reference evidence="11 12" key="1">
    <citation type="submission" date="2019-09" db="EMBL/GenBank/DDBJ databases">
        <title>YIM 132180 draft genome.</title>
        <authorList>
            <person name="Zhang K."/>
        </authorList>
    </citation>
    <scope>NUCLEOTIDE SEQUENCE [LARGE SCALE GENOMIC DNA]</scope>
    <source>
        <strain evidence="11 12">YIM 132180</strain>
    </source>
</reference>
<comment type="similarity">
    <text evidence="2 9">Belongs to the glycosyl hydrolase 10 (cellulase F) family.</text>
</comment>
<evidence type="ECO:0000256" key="5">
    <source>
        <dbReference type="ARBA" id="ARBA00022801"/>
    </source>
</evidence>
<keyword evidence="12" id="KW-1185">Reference proteome</keyword>
<dbReference type="GO" id="GO:0045493">
    <property type="term" value="P:xylan catabolic process"/>
    <property type="evidence" value="ECO:0007669"/>
    <property type="project" value="UniProtKB-KW"/>
</dbReference>
<dbReference type="InterPro" id="IPR017853">
    <property type="entry name" value="GH"/>
</dbReference>
<sequence length="377" mass="41912">MRGASTDLSLSAAEARVGRRTVLVGLGASCATLGMPRPAASVEGEALKTIAAGRGLTYGCAVFEKTLRDDARMREAVLREVASIVAGYEMKWRPTAPAEGRADYRAGDELLRFATDNGLALRGHTVVWHQNPPLWAIPRLHGREGEELVFAHIRDIMGHYRGRVREWDVVNEAVNVPEGRPDGLRRWGPYERGYDFLADCFRVAHEADPDAVLCYNDFGLEYDRIDQAAKRAAVLRLVEALKARGAPIHAVGIQSHLIAWYPFSQGVFRKFLADLAGLDLRIRLTELDMNERKVGGDIGKRDRFGASLVRRYLDAALDEKAVTGVLTWGLSDSENWLTGYAPRLDGLPQRSMPLDEAFERKPIWYALASAFRNAPSR</sequence>
<comment type="catalytic activity">
    <reaction evidence="1 9">
        <text>Endohydrolysis of (1-&gt;4)-beta-D-xylosidic linkages in xylans.</text>
        <dbReference type="EC" id="3.2.1.8"/>
    </reaction>
</comment>
<protein>
    <recommendedName>
        <fullName evidence="9">Beta-xylanase</fullName>
        <ecNumber evidence="9">3.2.1.8</ecNumber>
    </recommendedName>
</protein>
<evidence type="ECO:0000313" key="12">
    <source>
        <dbReference type="Proteomes" id="UP000432089"/>
    </source>
</evidence>
<evidence type="ECO:0000256" key="7">
    <source>
        <dbReference type="ARBA" id="ARBA00023295"/>
    </source>
</evidence>
<evidence type="ECO:0000256" key="4">
    <source>
        <dbReference type="ARBA" id="ARBA00022729"/>
    </source>
</evidence>
<keyword evidence="6 9" id="KW-0119">Carbohydrate metabolism</keyword>
<dbReference type="PANTHER" id="PTHR31490:SF88">
    <property type="entry name" value="BETA-XYLANASE"/>
    <property type="match status" value="1"/>
</dbReference>
<proteinExistence type="inferred from homology"/>
<dbReference type="EC" id="3.2.1.8" evidence="9"/>
<comment type="caution">
    <text evidence="11">The sequence shown here is derived from an EMBL/GenBank/DDBJ whole genome shotgun (WGS) entry which is preliminary data.</text>
</comment>
<keyword evidence="3 11" id="KW-0858">Xylan degradation</keyword>
<dbReference type="PROSITE" id="PS51760">
    <property type="entry name" value="GH10_2"/>
    <property type="match status" value="1"/>
</dbReference>
<evidence type="ECO:0000259" key="10">
    <source>
        <dbReference type="PROSITE" id="PS51760"/>
    </source>
</evidence>
<dbReference type="PRINTS" id="PR00134">
    <property type="entry name" value="GLHYDRLASE10"/>
</dbReference>
<dbReference type="EMBL" id="VZDO01000005">
    <property type="protein sequence ID" value="KAB0680294.1"/>
    <property type="molecule type" value="Genomic_DNA"/>
</dbReference>
<dbReference type="InterPro" id="IPR044846">
    <property type="entry name" value="GH10"/>
</dbReference>
<dbReference type="SMART" id="SM00633">
    <property type="entry name" value="Glyco_10"/>
    <property type="match status" value="1"/>
</dbReference>
<evidence type="ECO:0000256" key="8">
    <source>
        <dbReference type="ARBA" id="ARBA00023326"/>
    </source>
</evidence>